<sequence length="76" mass="8906">MTQSLTTNACQYIRLLLLSWLNQNHSITPKLKHIERVRETPCLYLTHHQLIIPVTSPTKLTQEVEKITMYYLDLLG</sequence>
<dbReference type="Proteomes" id="UP000026915">
    <property type="component" value="Chromosome 9"/>
</dbReference>
<organism evidence="1 2">
    <name type="scientific">Theobroma cacao</name>
    <name type="common">Cacao</name>
    <name type="synonym">Cocoa</name>
    <dbReference type="NCBI Taxonomy" id="3641"/>
    <lineage>
        <taxon>Eukaryota</taxon>
        <taxon>Viridiplantae</taxon>
        <taxon>Streptophyta</taxon>
        <taxon>Embryophyta</taxon>
        <taxon>Tracheophyta</taxon>
        <taxon>Spermatophyta</taxon>
        <taxon>Magnoliopsida</taxon>
        <taxon>eudicotyledons</taxon>
        <taxon>Gunneridae</taxon>
        <taxon>Pentapetalae</taxon>
        <taxon>rosids</taxon>
        <taxon>malvids</taxon>
        <taxon>Malvales</taxon>
        <taxon>Malvaceae</taxon>
        <taxon>Byttnerioideae</taxon>
        <taxon>Theobroma</taxon>
    </lineage>
</organism>
<dbReference type="AlphaFoldDB" id="A0A061GMG6"/>
<evidence type="ECO:0000313" key="2">
    <source>
        <dbReference type="Proteomes" id="UP000026915"/>
    </source>
</evidence>
<keyword evidence="2" id="KW-1185">Reference proteome</keyword>
<gene>
    <name evidence="1" type="ORF">TCM_038082</name>
</gene>
<reference evidence="1 2" key="1">
    <citation type="journal article" date="2013" name="Genome Biol.">
        <title>The genome sequence of the most widely cultivated cacao type and its use to identify candidate genes regulating pod color.</title>
        <authorList>
            <person name="Motamayor J.C."/>
            <person name="Mockaitis K."/>
            <person name="Schmutz J."/>
            <person name="Haiminen N."/>
            <person name="Iii D.L."/>
            <person name="Cornejo O."/>
            <person name="Findley S.D."/>
            <person name="Zheng P."/>
            <person name="Utro F."/>
            <person name="Royaert S."/>
            <person name="Saski C."/>
            <person name="Jenkins J."/>
            <person name="Podicheti R."/>
            <person name="Zhao M."/>
            <person name="Scheffler B.E."/>
            <person name="Stack J.C."/>
            <person name="Feltus F.A."/>
            <person name="Mustiga G.M."/>
            <person name="Amores F."/>
            <person name="Phillips W."/>
            <person name="Marelli J.P."/>
            <person name="May G.D."/>
            <person name="Shapiro H."/>
            <person name="Ma J."/>
            <person name="Bustamante C.D."/>
            <person name="Schnell R.J."/>
            <person name="Main D."/>
            <person name="Gilbert D."/>
            <person name="Parida L."/>
            <person name="Kuhn D.N."/>
        </authorList>
    </citation>
    <scope>NUCLEOTIDE SEQUENCE [LARGE SCALE GENOMIC DNA]</scope>
    <source>
        <strain evidence="2">cv. Matina 1-6</strain>
    </source>
</reference>
<name>A0A061GMG6_THECC</name>
<dbReference type="InParanoid" id="A0A061GMG6"/>
<dbReference type="EMBL" id="CM001887">
    <property type="protein sequence ID" value="EOY31070.1"/>
    <property type="molecule type" value="Genomic_DNA"/>
</dbReference>
<protein>
    <submittedName>
        <fullName evidence="1">Uncharacterized protein</fullName>
    </submittedName>
</protein>
<accession>A0A061GMG6</accession>
<dbReference type="Gramene" id="EOY31070">
    <property type="protein sequence ID" value="EOY31070"/>
    <property type="gene ID" value="TCM_038082"/>
</dbReference>
<dbReference type="HOGENOM" id="CLU_2659530_0_0_1"/>
<proteinExistence type="predicted"/>
<evidence type="ECO:0000313" key="1">
    <source>
        <dbReference type="EMBL" id="EOY31070.1"/>
    </source>
</evidence>